<proteinExistence type="inferred from homology"/>
<keyword evidence="3" id="KW-0808">Transferase</keyword>
<organism evidence="10 11">
    <name type="scientific">Vibrio vulnificus</name>
    <dbReference type="NCBI Taxonomy" id="672"/>
    <lineage>
        <taxon>Bacteria</taxon>
        <taxon>Pseudomonadati</taxon>
        <taxon>Pseudomonadota</taxon>
        <taxon>Gammaproteobacteria</taxon>
        <taxon>Vibrionales</taxon>
        <taxon>Vibrionaceae</taxon>
        <taxon>Vibrio</taxon>
    </lineage>
</organism>
<reference evidence="10 11" key="1">
    <citation type="journal article" date="2018" name="Front. Microbiol.">
        <title>Phylogeny of Vibrio vulnificus from the Analysis of the Core-Genome: Implications for Intra-Species Taxonomy.</title>
        <authorList>
            <person name="Roig F.J."/>
            <person name="Gonzalez-Candelas F."/>
            <person name="Sanjuan E."/>
            <person name="Fouz B."/>
            <person name="Feil E.J."/>
            <person name="Llorens C."/>
            <person name="Baker-Austin C."/>
            <person name="Oliver J.D."/>
            <person name="Danin-Poleg Y."/>
            <person name="Gibas C.J."/>
            <person name="Kashi Y."/>
            <person name="Gulig P.A."/>
            <person name="Morrison S.S."/>
            <person name="Amaro C."/>
        </authorList>
    </citation>
    <scope>NUCLEOTIDE SEQUENCE [LARGE SCALE GENOMIC DNA]</scope>
    <source>
        <strain evidence="10 11">CECT4608</strain>
    </source>
</reference>
<evidence type="ECO:0000256" key="4">
    <source>
        <dbReference type="ARBA" id="ARBA00022695"/>
    </source>
</evidence>
<name>A0A2S3R6N0_VIBVL</name>
<evidence type="ECO:0000256" key="8">
    <source>
        <dbReference type="ARBA" id="ARBA00049244"/>
    </source>
</evidence>
<evidence type="ECO:0000313" key="10">
    <source>
        <dbReference type="EMBL" id="POB49329.1"/>
    </source>
</evidence>
<gene>
    <name evidence="10" type="ORF">CRN52_05045</name>
</gene>
<evidence type="ECO:0000256" key="2">
    <source>
        <dbReference type="ARBA" id="ARBA00012417"/>
    </source>
</evidence>
<evidence type="ECO:0000256" key="6">
    <source>
        <dbReference type="ARBA" id="ARBA00022932"/>
    </source>
</evidence>
<sequence>MNNENKPNHVEAIDKELDEYLQAETTDQTTESTSIQLDAFLAQEQTDEYSSKAVDDELDIYFENEQQSPWQALKGDDEAVHIGIDSEYVYNAEENRNDILSYQYYLIAGEHHMSDVVLTPVADVIKKSRAANKNREDELKAINRIKKPRKKFEEFLVEVLQTAMGRGFITGWPEKIYIYAHYLRADMVSFEAFWDTSQKAKLEVVRSTLTSTRGAYGIDLDAVGRTKQASEPVHFTDKNGKKRESRVRFVDTLLLSPGQSGLDSAGELIGIPKEVIPAPYRKDRMDELLVENEPLFLRYALRDAEITVKYGLEMQHFALNDIKESLKGKIPENRLDKLQFEHLPSTLGNFSVSLFKALTGDKNALNQALGMETKTIQYWNQTKGRVMQKKETVITAGRRIFEQLSVDCFHGGRNECYVFGGVNLGDYNDFDLATAYVNALMDIKPVDFEKSFTSTNINDYLGHKMGFAYVKFKFPEHTKFPSLPVRTDLYGLYYPLEGYSYCTAPEIEVAYNMGCDIEIQFGVIVPWIEDKEPLFKGFTELIREQRQKYTDEGDKFREKLWKEIGNTLYGKLGQGLKGKRGFNSLDGLSKNIPHSPVTNPYFAASATGFVRAVLSEQLAGIHKHHGDDVTVVSATTDGYLVDCTEEQLHVSGTISQRFSKICEQTGDGKMIKHKHHAKQIIAMKTRGQITGEYGDTEPVIAKAGVKPPESALSSAKDENAYMVELFLDRYPGQKIPNNSLISPRDMYLKDMDLIEIQREKTLNLEFDFKRKPINPRMTKIRHPKGHIVEHIYFDTVPWKNEQEGQQTRALFDGWRRDNCLKTMEDWENWIDYSKTKPLLKGSYIKYEEGGSQGALLKLALRALSKESYGLTKTINGKKLTLKQLTELFNNAGFRIADNAISNSRDTAFRPNILAATPRLIPLLRWLITTFPDMEIEHFFHKDELDEVKMMLKNS</sequence>
<dbReference type="InterPro" id="IPR043502">
    <property type="entry name" value="DNA/RNA_pol_sf"/>
</dbReference>
<dbReference type="AlphaFoldDB" id="A0A2S3R6N0"/>
<dbReference type="Proteomes" id="UP000237466">
    <property type="component" value="Unassembled WGS sequence"/>
</dbReference>
<evidence type="ECO:0000259" key="9">
    <source>
        <dbReference type="Pfam" id="PF03175"/>
    </source>
</evidence>
<comment type="caution">
    <text evidence="10">The sequence shown here is derived from an EMBL/GenBank/DDBJ whole genome shotgun (WGS) entry which is preliminary data.</text>
</comment>
<dbReference type="GO" id="GO:0006260">
    <property type="term" value="P:DNA replication"/>
    <property type="evidence" value="ECO:0007669"/>
    <property type="project" value="UniProtKB-KW"/>
</dbReference>
<evidence type="ECO:0000256" key="1">
    <source>
        <dbReference type="ARBA" id="ARBA00005755"/>
    </source>
</evidence>
<dbReference type="InterPro" id="IPR004868">
    <property type="entry name" value="DNA-dir_DNA_pol_B_mt/vir"/>
</dbReference>
<protein>
    <recommendedName>
        <fullName evidence="2">DNA-directed DNA polymerase</fullName>
        <ecNumber evidence="2">2.7.7.7</ecNumber>
    </recommendedName>
</protein>
<dbReference type="GO" id="GO:0003677">
    <property type="term" value="F:DNA binding"/>
    <property type="evidence" value="ECO:0007669"/>
    <property type="project" value="UniProtKB-KW"/>
</dbReference>
<accession>A0A2S3R6N0</accession>
<evidence type="ECO:0000256" key="5">
    <source>
        <dbReference type="ARBA" id="ARBA00022705"/>
    </source>
</evidence>
<dbReference type="RefSeq" id="WP_103199919.1">
    <property type="nucleotide sequence ID" value="NZ_PDGH01000051.1"/>
</dbReference>
<keyword evidence="6 10" id="KW-0239">DNA-directed DNA polymerase</keyword>
<feature type="domain" description="DNA-directed DNA polymerase family B mitochondria/virus" evidence="9">
    <location>
        <begin position="411"/>
        <end position="577"/>
    </location>
</feature>
<keyword evidence="7" id="KW-0238">DNA-binding</keyword>
<dbReference type="SUPFAM" id="SSF56672">
    <property type="entry name" value="DNA/RNA polymerases"/>
    <property type="match status" value="1"/>
</dbReference>
<keyword evidence="4" id="KW-0548">Nucleotidyltransferase</keyword>
<comment type="similarity">
    <text evidence="1">Belongs to the DNA polymerase type-B family.</text>
</comment>
<dbReference type="EMBL" id="PDGH01000051">
    <property type="protein sequence ID" value="POB49329.1"/>
    <property type="molecule type" value="Genomic_DNA"/>
</dbReference>
<dbReference type="EC" id="2.7.7.7" evidence="2"/>
<dbReference type="Pfam" id="PF03175">
    <property type="entry name" value="DNA_pol_B_2"/>
    <property type="match status" value="1"/>
</dbReference>
<dbReference type="GO" id="GO:0003887">
    <property type="term" value="F:DNA-directed DNA polymerase activity"/>
    <property type="evidence" value="ECO:0007669"/>
    <property type="project" value="UniProtKB-KW"/>
</dbReference>
<evidence type="ECO:0000256" key="3">
    <source>
        <dbReference type="ARBA" id="ARBA00022679"/>
    </source>
</evidence>
<comment type="catalytic activity">
    <reaction evidence="8">
        <text>DNA(n) + a 2'-deoxyribonucleoside 5'-triphosphate = DNA(n+1) + diphosphate</text>
        <dbReference type="Rhea" id="RHEA:22508"/>
        <dbReference type="Rhea" id="RHEA-COMP:17339"/>
        <dbReference type="Rhea" id="RHEA-COMP:17340"/>
        <dbReference type="ChEBI" id="CHEBI:33019"/>
        <dbReference type="ChEBI" id="CHEBI:61560"/>
        <dbReference type="ChEBI" id="CHEBI:173112"/>
        <dbReference type="EC" id="2.7.7.7"/>
    </reaction>
</comment>
<evidence type="ECO:0000313" key="11">
    <source>
        <dbReference type="Proteomes" id="UP000237466"/>
    </source>
</evidence>
<dbReference type="GO" id="GO:0000166">
    <property type="term" value="F:nucleotide binding"/>
    <property type="evidence" value="ECO:0007669"/>
    <property type="project" value="InterPro"/>
</dbReference>
<evidence type="ECO:0000256" key="7">
    <source>
        <dbReference type="ARBA" id="ARBA00023125"/>
    </source>
</evidence>
<keyword evidence="5" id="KW-0235">DNA replication</keyword>